<protein>
    <submittedName>
        <fullName evidence="1">Uncharacterized protein</fullName>
    </submittedName>
</protein>
<reference evidence="1 2" key="1">
    <citation type="submission" date="2014-07" db="EMBL/GenBank/DDBJ databases">
        <title>Methanogenic archaea and the global carbon cycle.</title>
        <authorList>
            <person name="Henriksen J.R."/>
            <person name="Luke J."/>
            <person name="Reinhart S."/>
            <person name="Benedict M.N."/>
            <person name="Youngblut N.D."/>
            <person name="Metcalf M.E."/>
            <person name="Whitaker R.J."/>
            <person name="Metcalf W.W."/>
        </authorList>
    </citation>
    <scope>NUCLEOTIDE SEQUENCE [LARGE SCALE GENOMIC DNA]</scope>
    <source>
        <strain evidence="1 2">WWM610</strain>
    </source>
</reference>
<dbReference type="HOGENOM" id="CLU_074998_0_0_2"/>
<dbReference type="RefSeq" id="WP_226987693.1">
    <property type="nucleotide sequence ID" value="NZ_CP009509.1"/>
</dbReference>
<organism evidence="1 2">
    <name type="scientific">Methanosarcina mazei WWM610</name>
    <dbReference type="NCBI Taxonomy" id="1434117"/>
    <lineage>
        <taxon>Archaea</taxon>
        <taxon>Methanobacteriati</taxon>
        <taxon>Methanobacteriota</taxon>
        <taxon>Stenosarchaea group</taxon>
        <taxon>Methanomicrobia</taxon>
        <taxon>Methanosarcinales</taxon>
        <taxon>Methanosarcinaceae</taxon>
        <taxon>Methanosarcina</taxon>
    </lineage>
</organism>
<gene>
    <name evidence="1" type="ORF">MSMAW_0354</name>
</gene>
<sequence length="296" mass="33930">MRKRNLLFIAILIILFVGGIFTHAIYMDAIDWRDRGQRYYCIYQVSVGNLSGREVEGTTVVMVPIPATKEGKLFTPPAQKDPYFTQELMHEINNWPEKHRKGPYFENATEVFDNKTINGNWTTFTAETDKGYMLGFRTNETRLEDISYSADFVADYFDIFDPINNGSPILFPVENVSNISVVSYGEYIKYASNPTYDSYVYVSDNLGEGSVSFYVHLQANNDPNEWSREYRGLYMNEIITNVNATGNLKVSAVLGQVIPHGNYTLWYGRYGPEYYANETLMVRRSSVSGTYALYEN</sequence>
<dbReference type="Proteomes" id="UP000033058">
    <property type="component" value="Chromosome"/>
</dbReference>
<evidence type="ECO:0000313" key="1">
    <source>
        <dbReference type="EMBL" id="AKB39345.1"/>
    </source>
</evidence>
<dbReference type="GeneID" id="24849961"/>
<dbReference type="AlphaFoldDB" id="A0A0E3PSZ4"/>
<dbReference type="EMBL" id="CP009509">
    <property type="protein sequence ID" value="AKB39345.1"/>
    <property type="molecule type" value="Genomic_DNA"/>
</dbReference>
<accession>A0A0E3PSZ4</accession>
<name>A0A0E3PSZ4_METMZ</name>
<evidence type="ECO:0000313" key="2">
    <source>
        <dbReference type="Proteomes" id="UP000033058"/>
    </source>
</evidence>
<proteinExistence type="predicted"/>
<dbReference type="PATRIC" id="fig|1434117.4.peg.435"/>